<dbReference type="SUPFAM" id="SSF53738">
    <property type="entry name" value="Phosphoglucomutase, first 3 domains"/>
    <property type="match status" value="3"/>
</dbReference>
<evidence type="ECO:0000256" key="5">
    <source>
        <dbReference type="ARBA" id="ARBA00022553"/>
    </source>
</evidence>
<feature type="domain" description="Alpha-D-phosphohexomutase alpha/beta/alpha" evidence="13">
    <location>
        <begin position="332"/>
        <end position="443"/>
    </location>
</feature>
<proteinExistence type="inferred from homology"/>
<evidence type="ECO:0000256" key="3">
    <source>
        <dbReference type="ARBA" id="ARBA00010231"/>
    </source>
</evidence>
<gene>
    <name evidence="14" type="ORF">CTAYLR_009558</name>
</gene>
<keyword evidence="5" id="KW-0597">Phosphoprotein</keyword>
<feature type="domain" description="Alpha-D-phosphohexomutase alpha/beta/alpha" evidence="11">
    <location>
        <begin position="50"/>
        <end position="186"/>
    </location>
</feature>
<dbReference type="Pfam" id="PF02878">
    <property type="entry name" value="PGM_PMM_I"/>
    <property type="match status" value="1"/>
</dbReference>
<dbReference type="InterPro" id="IPR045244">
    <property type="entry name" value="PGM"/>
</dbReference>
<evidence type="ECO:0000256" key="1">
    <source>
        <dbReference type="ARBA" id="ARBA00000443"/>
    </source>
</evidence>
<evidence type="ECO:0000256" key="9">
    <source>
        <dbReference type="RuleBase" id="RU004326"/>
    </source>
</evidence>
<reference evidence="14" key="1">
    <citation type="submission" date="2023-01" db="EMBL/GenBank/DDBJ databases">
        <title>Metagenome sequencing of chrysophaentin producing Chrysophaeum taylorii.</title>
        <authorList>
            <person name="Davison J."/>
            <person name="Bewley C."/>
        </authorList>
    </citation>
    <scope>NUCLEOTIDE SEQUENCE</scope>
    <source>
        <strain evidence="14">NIES-1699</strain>
    </source>
</reference>
<comment type="similarity">
    <text evidence="3 9">Belongs to the phosphohexose mutase family.</text>
</comment>
<evidence type="ECO:0000256" key="8">
    <source>
        <dbReference type="ARBA" id="ARBA00023235"/>
    </source>
</evidence>
<dbReference type="Pfam" id="PF02879">
    <property type="entry name" value="PGM_PMM_II"/>
    <property type="match status" value="1"/>
</dbReference>
<dbReference type="InterPro" id="IPR005845">
    <property type="entry name" value="A-D-PHexomutase_a/b/a-II"/>
</dbReference>
<dbReference type="PANTHER" id="PTHR22573:SF2">
    <property type="entry name" value="PHOSPHOGLUCOMUTASE"/>
    <property type="match status" value="1"/>
</dbReference>
<evidence type="ECO:0000259" key="13">
    <source>
        <dbReference type="Pfam" id="PF02880"/>
    </source>
</evidence>
<dbReference type="InterPro" id="IPR016066">
    <property type="entry name" value="A-D-PHexomutase_CS"/>
</dbReference>
<evidence type="ECO:0000313" key="15">
    <source>
        <dbReference type="Proteomes" id="UP001230188"/>
    </source>
</evidence>
<dbReference type="InterPro" id="IPR005846">
    <property type="entry name" value="A-D-PHexomutase_a/b/a-III"/>
</dbReference>
<organism evidence="14 15">
    <name type="scientific">Chrysophaeum taylorii</name>
    <dbReference type="NCBI Taxonomy" id="2483200"/>
    <lineage>
        <taxon>Eukaryota</taxon>
        <taxon>Sar</taxon>
        <taxon>Stramenopiles</taxon>
        <taxon>Ochrophyta</taxon>
        <taxon>Pelagophyceae</taxon>
        <taxon>Pelagomonadales</taxon>
        <taxon>Pelagomonadaceae</taxon>
        <taxon>Chrysophaeum</taxon>
    </lineage>
</organism>
<comment type="cofactor">
    <cofactor evidence="2">
        <name>Mg(2+)</name>
        <dbReference type="ChEBI" id="CHEBI:18420"/>
    </cofactor>
</comment>
<dbReference type="PANTHER" id="PTHR22573">
    <property type="entry name" value="PHOSPHOHEXOMUTASE FAMILY MEMBER"/>
    <property type="match status" value="1"/>
</dbReference>
<feature type="chain" id="PRO_5042042202" description="phosphoglucomutase (alpha-D-glucose-1,6-bisphosphate-dependent)" evidence="10">
    <location>
        <begin position="19"/>
        <end position="568"/>
    </location>
</feature>
<dbReference type="GO" id="GO:0005829">
    <property type="term" value="C:cytosol"/>
    <property type="evidence" value="ECO:0007669"/>
    <property type="project" value="TreeGrafter"/>
</dbReference>
<keyword evidence="7 9" id="KW-0460">Magnesium</keyword>
<evidence type="ECO:0000259" key="12">
    <source>
        <dbReference type="Pfam" id="PF02879"/>
    </source>
</evidence>
<dbReference type="Pfam" id="PF24947">
    <property type="entry name" value="PGM1_C_vert_fung"/>
    <property type="match status" value="1"/>
</dbReference>
<dbReference type="InterPro" id="IPR005841">
    <property type="entry name" value="Alpha-D-phosphohexomutase_SF"/>
</dbReference>
<accession>A0AAD7UHS4</accession>
<dbReference type="Gene3D" id="3.40.120.10">
    <property type="entry name" value="Alpha-D-Glucose-1,6-Bisphosphate, subunit A, domain 3"/>
    <property type="match status" value="3"/>
</dbReference>
<dbReference type="AlphaFoldDB" id="A0AAD7UHS4"/>
<dbReference type="PROSITE" id="PS00710">
    <property type="entry name" value="PGM_PMM"/>
    <property type="match status" value="1"/>
</dbReference>
<comment type="caution">
    <text evidence="14">The sequence shown here is derived from an EMBL/GenBank/DDBJ whole genome shotgun (WGS) entry which is preliminary data.</text>
</comment>
<dbReference type="Gene3D" id="3.30.310.50">
    <property type="entry name" value="Alpha-D-phosphohexomutase, C-terminal domain"/>
    <property type="match status" value="2"/>
</dbReference>
<dbReference type="EC" id="5.4.2.2" evidence="4"/>
<comment type="catalytic activity">
    <reaction evidence="1">
        <text>alpha-D-glucose 1-phosphate = alpha-D-glucose 6-phosphate</text>
        <dbReference type="Rhea" id="RHEA:23536"/>
        <dbReference type="ChEBI" id="CHEBI:58225"/>
        <dbReference type="ChEBI" id="CHEBI:58601"/>
        <dbReference type="EC" id="5.4.2.2"/>
    </reaction>
</comment>
<keyword evidence="8" id="KW-0413">Isomerase</keyword>
<evidence type="ECO:0000259" key="11">
    <source>
        <dbReference type="Pfam" id="PF02878"/>
    </source>
</evidence>
<sequence length="568" mass="61760">MLFFLGAALAFQPRSSSSSSSSASKWWCRGGAAEDDSIVILETSPIEGMRPGTSGLRKKTRVWVEDPTYTLNFAQSLMDGWCVPKGVRSLVIGGDGREYSGECFEILASVAAANGVHRIVAPKGGVISTPAASALVRRLGVDGAVLMTASHNPGGLDGDFGIKFNDRDGSPAREDLTEAVYAASKTLKRIYIKRTNPLINNNVEMVDANDAYVAVLRECFDFEFLREKLRRASFVFDAMHGAAGPAARRVLADELQGDPSCLLRCDPRPDFGGGHPDPNLKWAADLASRFGLDSTGSSTSNFEDIFPVIGCACDGDGDRNMIVGAGIFVTPSDSLAVLAARAHKIRWFGRKLAAVARSMPTSRAVDRVAAHLGIPCLETPTGWKYFGNLMERYSPFLCGEESFGTGADHVREKDGLWAFLAWLSILDDGETVKDVMHSHWRQFGRDLYARYDFEEVDAASAAEMFDFLRSRDGVEEFDYTDPVDGSRATRQGIILDFPDTNERAVFRLSGTGSAGATVRLYLERYVPNPAQKDLDAVPAIVLADLARTAMSFARLPDFLGKSDPDVVT</sequence>
<name>A0AAD7UHS4_9STRA</name>
<protein>
    <recommendedName>
        <fullName evidence="4">phosphoglucomutase (alpha-D-glucose-1,6-bisphosphate-dependent)</fullName>
        <ecNumber evidence="4">5.4.2.2</ecNumber>
    </recommendedName>
</protein>
<evidence type="ECO:0000256" key="7">
    <source>
        <dbReference type="ARBA" id="ARBA00022842"/>
    </source>
</evidence>
<dbReference type="Proteomes" id="UP001230188">
    <property type="component" value="Unassembled WGS sequence"/>
</dbReference>
<dbReference type="SUPFAM" id="SSF55957">
    <property type="entry name" value="Phosphoglucomutase, C-terminal domain"/>
    <property type="match status" value="1"/>
</dbReference>
<evidence type="ECO:0000313" key="14">
    <source>
        <dbReference type="EMBL" id="KAJ8606762.1"/>
    </source>
</evidence>
<dbReference type="Pfam" id="PF02880">
    <property type="entry name" value="PGM_PMM_III"/>
    <property type="match status" value="1"/>
</dbReference>
<dbReference type="GO" id="GO:0004614">
    <property type="term" value="F:phosphoglucomutase activity"/>
    <property type="evidence" value="ECO:0007669"/>
    <property type="project" value="UniProtKB-EC"/>
</dbReference>
<dbReference type="InterPro" id="IPR016055">
    <property type="entry name" value="A-D-PHexomutase_a/b/a-I/II/III"/>
</dbReference>
<dbReference type="InterPro" id="IPR036900">
    <property type="entry name" value="A-D-PHexomutase_C_sf"/>
</dbReference>
<dbReference type="EMBL" id="JAQMWT010000249">
    <property type="protein sequence ID" value="KAJ8606762.1"/>
    <property type="molecule type" value="Genomic_DNA"/>
</dbReference>
<dbReference type="InterPro" id="IPR005844">
    <property type="entry name" value="A-D-PHexomutase_a/b/a-I"/>
</dbReference>
<keyword evidence="15" id="KW-1185">Reference proteome</keyword>
<dbReference type="NCBIfam" id="NF005737">
    <property type="entry name" value="PRK07564.1-1"/>
    <property type="match status" value="1"/>
</dbReference>
<dbReference type="PRINTS" id="PR00509">
    <property type="entry name" value="PGMPMM"/>
</dbReference>
<dbReference type="GO" id="GO:0000287">
    <property type="term" value="F:magnesium ion binding"/>
    <property type="evidence" value="ECO:0007669"/>
    <property type="project" value="InterPro"/>
</dbReference>
<feature type="signal peptide" evidence="10">
    <location>
        <begin position="1"/>
        <end position="18"/>
    </location>
</feature>
<keyword evidence="10" id="KW-0732">Signal</keyword>
<evidence type="ECO:0000256" key="10">
    <source>
        <dbReference type="SAM" id="SignalP"/>
    </source>
</evidence>
<evidence type="ECO:0000256" key="6">
    <source>
        <dbReference type="ARBA" id="ARBA00022723"/>
    </source>
</evidence>
<evidence type="ECO:0000256" key="2">
    <source>
        <dbReference type="ARBA" id="ARBA00001946"/>
    </source>
</evidence>
<dbReference type="GO" id="GO:0005975">
    <property type="term" value="P:carbohydrate metabolic process"/>
    <property type="evidence" value="ECO:0007669"/>
    <property type="project" value="InterPro"/>
</dbReference>
<evidence type="ECO:0000256" key="4">
    <source>
        <dbReference type="ARBA" id="ARBA00012728"/>
    </source>
</evidence>
<keyword evidence="6 9" id="KW-0479">Metal-binding</keyword>
<feature type="domain" description="Alpha-D-phosphohexomutase alpha/beta/alpha" evidence="12">
    <location>
        <begin position="211"/>
        <end position="323"/>
    </location>
</feature>